<reference evidence="1" key="1">
    <citation type="submission" date="2021-04" db="EMBL/GenBank/DDBJ databases">
        <title>Genomic insights into ecological role and evolution of a novel Thermoplasmata order Candidatus Sysuiplasmatales.</title>
        <authorList>
            <person name="Yuan Y."/>
        </authorList>
    </citation>
    <scope>NUCLEOTIDE SEQUENCE</scope>
    <source>
        <strain evidence="1">YP2-bin.285</strain>
    </source>
</reference>
<dbReference type="AlphaFoldDB" id="A0A8J8CEX6"/>
<comment type="caution">
    <text evidence="1">The sequence shown here is derived from an EMBL/GenBank/DDBJ whole genome shotgun (WGS) entry which is preliminary data.</text>
</comment>
<proteinExistence type="predicted"/>
<accession>A0A8J8CEX6</accession>
<dbReference type="Proteomes" id="UP000716004">
    <property type="component" value="Unassembled WGS sequence"/>
</dbReference>
<sequence>MSVQCEDCQMPLELIDLKRFSDLMHPGGFIILCRDCSEGRGLKWEKGKLCEPSKDD</sequence>
<evidence type="ECO:0000313" key="1">
    <source>
        <dbReference type="EMBL" id="MBX8630987.1"/>
    </source>
</evidence>
<evidence type="ECO:0000313" key="2">
    <source>
        <dbReference type="Proteomes" id="UP000716004"/>
    </source>
</evidence>
<name>A0A8J8CEX6_9ARCH</name>
<organism evidence="1 2">
    <name type="scientific">Candidatus Sysuiplasma superficiale</name>
    <dbReference type="NCBI Taxonomy" id="2823368"/>
    <lineage>
        <taxon>Archaea</taxon>
        <taxon>Methanobacteriati</taxon>
        <taxon>Thermoplasmatota</taxon>
        <taxon>Thermoplasmata</taxon>
        <taxon>Candidatus Sysuiplasmatales</taxon>
        <taxon>Candidatus Sysuiplasmataceae</taxon>
        <taxon>Candidatus Sysuiplasma</taxon>
    </lineage>
</organism>
<gene>
    <name evidence="1" type="ORF">J9259_00455</name>
</gene>
<protein>
    <submittedName>
        <fullName evidence="1">Uncharacterized protein</fullName>
    </submittedName>
</protein>
<dbReference type="EMBL" id="JAGVSJ010000001">
    <property type="protein sequence ID" value="MBX8630987.1"/>
    <property type="molecule type" value="Genomic_DNA"/>
</dbReference>